<reference evidence="1" key="2">
    <citation type="journal article" date="2015" name="Data Brief">
        <title>Shoot transcriptome of the giant reed, Arundo donax.</title>
        <authorList>
            <person name="Barrero R.A."/>
            <person name="Guerrero F.D."/>
            <person name="Moolhuijzen P."/>
            <person name="Goolsby J.A."/>
            <person name="Tidwell J."/>
            <person name="Bellgard S.E."/>
            <person name="Bellgard M.I."/>
        </authorList>
    </citation>
    <scope>NUCLEOTIDE SEQUENCE</scope>
    <source>
        <tissue evidence="1">Shoot tissue taken approximately 20 cm above the soil surface</tissue>
    </source>
</reference>
<sequence length="17" mass="1823">MGQSHFTNCIGCKGKIV</sequence>
<name>A0A0A9AC22_ARUDO</name>
<dbReference type="AlphaFoldDB" id="A0A0A9AC22"/>
<accession>A0A0A9AC22</accession>
<reference evidence="1" key="1">
    <citation type="submission" date="2014-09" db="EMBL/GenBank/DDBJ databases">
        <authorList>
            <person name="Magalhaes I.L.F."/>
            <person name="Oliveira U."/>
            <person name="Santos F.R."/>
            <person name="Vidigal T.H.D.A."/>
            <person name="Brescovit A.D."/>
            <person name="Santos A.J."/>
        </authorList>
    </citation>
    <scope>NUCLEOTIDE SEQUENCE</scope>
    <source>
        <tissue evidence="1">Shoot tissue taken approximately 20 cm above the soil surface</tissue>
    </source>
</reference>
<dbReference type="EMBL" id="GBRH01250402">
    <property type="protein sequence ID" value="JAD47493.1"/>
    <property type="molecule type" value="Transcribed_RNA"/>
</dbReference>
<protein>
    <submittedName>
        <fullName evidence="1">Uncharacterized protein</fullName>
    </submittedName>
</protein>
<evidence type="ECO:0000313" key="1">
    <source>
        <dbReference type="EMBL" id="JAD47493.1"/>
    </source>
</evidence>
<proteinExistence type="predicted"/>
<organism evidence="1">
    <name type="scientific">Arundo donax</name>
    <name type="common">Giant reed</name>
    <name type="synonym">Donax arundinaceus</name>
    <dbReference type="NCBI Taxonomy" id="35708"/>
    <lineage>
        <taxon>Eukaryota</taxon>
        <taxon>Viridiplantae</taxon>
        <taxon>Streptophyta</taxon>
        <taxon>Embryophyta</taxon>
        <taxon>Tracheophyta</taxon>
        <taxon>Spermatophyta</taxon>
        <taxon>Magnoliopsida</taxon>
        <taxon>Liliopsida</taxon>
        <taxon>Poales</taxon>
        <taxon>Poaceae</taxon>
        <taxon>PACMAD clade</taxon>
        <taxon>Arundinoideae</taxon>
        <taxon>Arundineae</taxon>
        <taxon>Arundo</taxon>
    </lineage>
</organism>